<evidence type="ECO:0000256" key="3">
    <source>
        <dbReference type="PROSITE-ProRule" id="PRU00289"/>
    </source>
</evidence>
<evidence type="ECO:0000256" key="2">
    <source>
        <dbReference type="ARBA" id="ARBA00022840"/>
    </source>
</evidence>
<dbReference type="Pfam" id="PF01580">
    <property type="entry name" value="FtsK_SpoIIIE"/>
    <property type="match status" value="1"/>
</dbReference>
<feature type="binding site" evidence="3">
    <location>
        <begin position="296"/>
        <end position="303"/>
    </location>
    <ligand>
        <name>ATP</name>
        <dbReference type="ChEBI" id="CHEBI:30616"/>
    </ligand>
</feature>
<evidence type="ECO:0000259" key="4">
    <source>
        <dbReference type="PROSITE" id="PS50901"/>
    </source>
</evidence>
<dbReference type="PANTHER" id="PTHR22683">
    <property type="entry name" value="SPORULATION PROTEIN RELATED"/>
    <property type="match status" value="1"/>
</dbReference>
<name>A0ABU4KDM5_9ACTN</name>
<dbReference type="EMBL" id="JAWJZF010000464">
    <property type="protein sequence ID" value="MDX2295874.1"/>
    <property type="molecule type" value="Genomic_DNA"/>
</dbReference>
<comment type="caution">
    <text evidence="5">The sequence shown here is derived from an EMBL/GenBank/DDBJ whole genome shotgun (WGS) entry which is preliminary data.</text>
</comment>
<dbReference type="SUPFAM" id="SSF52540">
    <property type="entry name" value="P-loop containing nucleoside triphosphate hydrolases"/>
    <property type="match status" value="1"/>
</dbReference>
<dbReference type="RefSeq" id="WP_319012062.1">
    <property type="nucleotide sequence ID" value="NZ_JAWJZF010000464.1"/>
</dbReference>
<evidence type="ECO:0000313" key="5">
    <source>
        <dbReference type="EMBL" id="MDX2295874.1"/>
    </source>
</evidence>
<reference evidence="5 6" key="1">
    <citation type="submission" date="2023-10" db="EMBL/GenBank/DDBJ databases">
        <authorList>
            <person name="Wang X.X."/>
        </authorList>
    </citation>
    <scope>NUCLEOTIDE SEQUENCE [LARGE SCALE GENOMIC DNA]</scope>
    <source>
        <strain evidence="5 6">NBRC 12816</strain>
    </source>
</reference>
<feature type="domain" description="FtsK" evidence="4">
    <location>
        <begin position="265"/>
        <end position="450"/>
    </location>
</feature>
<dbReference type="PROSITE" id="PS50901">
    <property type="entry name" value="FTSK"/>
    <property type="match status" value="1"/>
</dbReference>
<keyword evidence="6" id="KW-1185">Reference proteome</keyword>
<gene>
    <name evidence="5" type="ORF">R2363_27340</name>
</gene>
<keyword evidence="2 3" id="KW-0067">ATP-binding</keyword>
<protein>
    <submittedName>
        <fullName evidence="5">FtsK/SpoIIIE domain-containing protein</fullName>
    </submittedName>
</protein>
<dbReference type="PANTHER" id="PTHR22683:SF41">
    <property type="entry name" value="DNA TRANSLOCASE FTSK"/>
    <property type="match status" value="1"/>
</dbReference>
<accession>A0ABU4KDM5</accession>
<dbReference type="Proteomes" id="UP001278571">
    <property type="component" value="Unassembled WGS sequence"/>
</dbReference>
<dbReference type="InterPro" id="IPR050206">
    <property type="entry name" value="FtsK/SpoIIIE/SftA"/>
</dbReference>
<evidence type="ECO:0000313" key="6">
    <source>
        <dbReference type="Proteomes" id="UP001278571"/>
    </source>
</evidence>
<proteinExistence type="predicted"/>
<dbReference type="InterPro" id="IPR027417">
    <property type="entry name" value="P-loop_NTPase"/>
</dbReference>
<keyword evidence="1 3" id="KW-0547">Nucleotide-binding</keyword>
<dbReference type="Gene3D" id="3.40.50.300">
    <property type="entry name" value="P-loop containing nucleotide triphosphate hydrolases"/>
    <property type="match status" value="1"/>
</dbReference>
<evidence type="ECO:0000256" key="1">
    <source>
        <dbReference type="ARBA" id="ARBA00022741"/>
    </source>
</evidence>
<dbReference type="InterPro" id="IPR002543">
    <property type="entry name" value="FtsK_dom"/>
</dbReference>
<organism evidence="5 6">
    <name type="scientific">Streptomyces roseolus</name>
    <dbReference type="NCBI Taxonomy" id="67358"/>
    <lineage>
        <taxon>Bacteria</taxon>
        <taxon>Bacillati</taxon>
        <taxon>Actinomycetota</taxon>
        <taxon>Actinomycetes</taxon>
        <taxon>Kitasatosporales</taxon>
        <taxon>Streptomycetaceae</taxon>
        <taxon>Streptomyces</taxon>
    </lineage>
</organism>
<sequence>MARRKNAEAADAVPAVGSELATVGKGVVRAVGSYALGKALPYTPPWVAAAVLPPTAGFAVNQLWGDAAMSAGFASAGIALGGAALSAVVWKTGDGTTKVRRFRRVQATATVAASMGWLTCAVTAGPFGTPMLDIWLLGGALLAASWNARQIMGHGAGAEAEETNGGTMGKLAEAIGWEKVTVKSAKGTGKGTVKAQIEVAPSATIAAVQSTAGKVAAALQVPPSGVVVTPDPEDASRGTVSIRVADLLKDGVAFLMPDAFGLMPTEPIPLGMYADGELWAINPFAAAILQHVLVMGVTGAGKSELLRTLLAHLATRRKMSVFLVDLAKGRQTVGHMADGIDWLIQDAREAKRMLKSLPAAIRARGDVLAAEGLDQWTPESSLNALLVWVEEAADVVDFAELDEIARKARSVGMWLGISLQRATHNNISTDVRANLQGAICMGVNDPGDAGFCLPDSVTDTGAVPAWGSDRPGYGYATGMGIPQDRWTMEARSCLTDRTVLAALVAAAAPYRDPLDAATAAALGQTYAQRAHQGTNRLTPGIEQAAAAAAEALQAAIAAAPAGSVAVPAAPAPVPPAPRPVPLPAQAVPAAASAVPADPFEDDDMDDIEETEAMQIEEIYEEVLGAIPGDPEPDAPYAGLGLDDDVPDIDEDGAMSFEPQERMSTEDARHTLYAELDMWVSQGRLEFSPADLIPATVATGRQRPWLQGELKRLVESGVLQRDGHGVYVILHSPLQPA</sequence>